<evidence type="ECO:0000313" key="2">
    <source>
        <dbReference type="EMBL" id="MDX6189755.1"/>
    </source>
</evidence>
<feature type="domain" description="S1 motif" evidence="1">
    <location>
        <begin position="805"/>
        <end position="871"/>
    </location>
</feature>
<dbReference type="Pfam" id="PF00575">
    <property type="entry name" value="S1"/>
    <property type="match status" value="1"/>
</dbReference>
<dbReference type="PROSITE" id="PS50126">
    <property type="entry name" value="S1"/>
    <property type="match status" value="1"/>
</dbReference>
<dbReference type="SUPFAM" id="SSF52540">
    <property type="entry name" value="P-loop containing nucleoside triphosphate hydrolases"/>
    <property type="match status" value="1"/>
</dbReference>
<name>A0ABU4RAZ2_9FLAO</name>
<dbReference type="InterPro" id="IPR003029">
    <property type="entry name" value="S1_domain"/>
</dbReference>
<protein>
    <submittedName>
        <fullName evidence="2">Type I restriction endonuclease</fullName>
    </submittedName>
</protein>
<proteinExistence type="predicted"/>
<dbReference type="RefSeq" id="WP_230001609.1">
    <property type="nucleotide sequence ID" value="NZ_CP087134.1"/>
</dbReference>
<dbReference type="Gene3D" id="2.40.50.140">
    <property type="entry name" value="Nucleic acid-binding proteins"/>
    <property type="match status" value="1"/>
</dbReference>
<dbReference type="InterPro" id="IPR012340">
    <property type="entry name" value="NA-bd_OB-fold"/>
</dbReference>
<dbReference type="Pfam" id="PF04313">
    <property type="entry name" value="HSDR_N"/>
    <property type="match status" value="1"/>
</dbReference>
<accession>A0ABU4RAZ2</accession>
<comment type="caution">
    <text evidence="2">The sequence shown here is derived from an EMBL/GenBank/DDBJ whole genome shotgun (WGS) entry which is preliminary data.</text>
</comment>
<gene>
    <name evidence="2" type="ORF">SGQ83_10365</name>
</gene>
<dbReference type="InterPro" id="IPR007409">
    <property type="entry name" value="Restrct_endonuc_type1_HsdR_N"/>
</dbReference>
<evidence type="ECO:0000259" key="1">
    <source>
        <dbReference type="PROSITE" id="PS50126"/>
    </source>
</evidence>
<dbReference type="Gene3D" id="3.40.50.300">
    <property type="entry name" value="P-loop containing nucleotide triphosphate hydrolases"/>
    <property type="match status" value="1"/>
</dbReference>
<dbReference type="Proteomes" id="UP001273350">
    <property type="component" value="Unassembled WGS sequence"/>
</dbReference>
<keyword evidence="2" id="KW-0255">Endonuclease</keyword>
<dbReference type="Gene3D" id="3.90.1570.50">
    <property type="match status" value="1"/>
</dbReference>
<dbReference type="GO" id="GO:0004519">
    <property type="term" value="F:endonuclease activity"/>
    <property type="evidence" value="ECO:0007669"/>
    <property type="project" value="UniProtKB-KW"/>
</dbReference>
<dbReference type="InterPro" id="IPR027417">
    <property type="entry name" value="P-loop_NTPase"/>
</dbReference>
<reference evidence="2 3" key="1">
    <citation type="submission" date="2023-11" db="EMBL/GenBank/DDBJ databases">
        <title>Unpublished Manusciprt.</title>
        <authorList>
            <person name="Saticioglu I.B."/>
            <person name="Ay H."/>
            <person name="Ajmi N."/>
            <person name="Altun S."/>
            <person name="Duman M."/>
        </authorList>
    </citation>
    <scope>NUCLEOTIDE SEQUENCE [LARGE SCALE GENOMIC DNA]</scope>
    <source>
        <strain evidence="2 3">Fl-318</strain>
    </source>
</reference>
<evidence type="ECO:0000313" key="3">
    <source>
        <dbReference type="Proteomes" id="UP001273350"/>
    </source>
</evidence>
<keyword evidence="2" id="KW-0540">Nuclease</keyword>
<dbReference type="SUPFAM" id="SSF50249">
    <property type="entry name" value="Nucleic acid-binding proteins"/>
    <property type="match status" value="1"/>
</dbReference>
<organism evidence="2 3">
    <name type="scientific">Flavobacterium cupriresistens</name>
    <dbReference type="NCBI Taxonomy" id="2893885"/>
    <lineage>
        <taxon>Bacteria</taxon>
        <taxon>Pseudomonadati</taxon>
        <taxon>Bacteroidota</taxon>
        <taxon>Flavobacteriia</taxon>
        <taxon>Flavobacteriales</taxon>
        <taxon>Flavobacteriaceae</taxon>
        <taxon>Flavobacterium</taxon>
    </lineage>
</organism>
<keyword evidence="3" id="KW-1185">Reference proteome</keyword>
<dbReference type="EMBL" id="JAWXVI010000005">
    <property type="protein sequence ID" value="MDX6189755.1"/>
    <property type="molecule type" value="Genomic_DNA"/>
</dbReference>
<sequence length="871" mass="100952">MTNINHFTESDVEMKIILPLLKNTLPNGLGLEDYHIQTKASLKKILIDKGTSQKLYYPDFAITILGVPLLIVEVKKPNENLDEAYRQACLYANEINREFPKNVNPCQLVIASDGNRLFAGTSDTSTPEFKIDKINWINTNLDFDNFLNTFNYNRLETNARNFRSKIRTDAKFKNPINLLGGKNIRNLESSNSFGENISIQYRHLFNPKLEIEKKDIVINAYVKLNKVESHISPIDNIIRQRIFNNDGILISNFENPSEIINKFDNPKTLNNQVLLLIGSVGSGKSTFTTYLKEVALDQQIRDTTHWINLNLNDAPVNKEEIYKWIKKSIIDNIKNNFNDIELDSLSFILELYKEEISSLKKGVLSLFIETDTKYRELLAENLLRFQNDIDLTLEKLILRLINEKNKELVIVLDNCDKRNIEEQLLMFEVANWLKDNIKTIVFLPLRDTTYENHKYDKPLDTVVKDLIFKINPPNLEQVLSSRISYVSKLCNNNRDGFYYLSNGIKVKYPSKDEEKYLKSILSSLFNNNFFKKLISGFAGRNIRNGIEIFLDFCKSGHINEAEITKIIKSQSEYVLPNHLISKVFIRGNKVYYTDSNSRIKNLFFSVPSDEIPDPFVRVSILKYLFDNRFSTDAHKNLTGYIKTDLLIKFLNALGHDENRIIEELKYFLRFNLIENESLNPDFFNKQDLITITSTGCANYEIIRNIDYLASAAEDMWYRDNILAEKIVTNLSGNGEYAHLSIQSVSLHSRNLISYLQKYYNSNFSFIVGKIIDTDFTPIDFDQVNSDIDDFDKNIKTNTRPNLSKDRDYEASVLNIQHYGMICSIVDTPFFGLLHISELPNDFLVKYSLGNTLKIKIKKFKKEHNKYDLMLI</sequence>
<keyword evidence="2" id="KW-0378">Hydrolase</keyword>